<evidence type="ECO:0008006" key="3">
    <source>
        <dbReference type="Google" id="ProtNLM"/>
    </source>
</evidence>
<dbReference type="NCBIfam" id="NF033429">
    <property type="entry name" value="ImuA_translesion"/>
    <property type="match status" value="1"/>
</dbReference>
<proteinExistence type="predicted"/>
<gene>
    <name evidence="1" type="ORF">GCM10007320_44700</name>
</gene>
<keyword evidence="2" id="KW-1185">Reference proteome</keyword>
<name>A0ABQ3G6L0_9BURK</name>
<dbReference type="InterPro" id="IPR017166">
    <property type="entry name" value="UCP037290"/>
</dbReference>
<sequence>MFAMPSTSLPERADVWRGDALGQATAAALPSGHPALDAELPGGGWPAAGLSELLQLRPACHDWRLLLPALARLAASARGPVALVGAPEGLQPFAPALAAQGLPAARLLWVRAEEDKARLWAAEQAVRCADVPAVLAWLPRVRADGLRRLHLAALDHGKPLFGFRPAAAQAESSPAPLRLRLEGGAPLQVLVFKRRGPPMARPLALPAEAPALAALLALRRRVPAAAPAVLAEIRHGLDRPVTA</sequence>
<protein>
    <recommendedName>
        <fullName evidence="3">Translesion DNA synthesis-associated protein ImuA</fullName>
    </recommendedName>
</protein>
<dbReference type="PIRSF" id="PIRSF037290">
    <property type="entry name" value="UCP037290"/>
    <property type="match status" value="1"/>
</dbReference>
<dbReference type="InterPro" id="IPR047610">
    <property type="entry name" value="ImuA_translesion"/>
</dbReference>
<dbReference type="EMBL" id="BMYK01000017">
    <property type="protein sequence ID" value="GHC93585.1"/>
    <property type="molecule type" value="Genomic_DNA"/>
</dbReference>
<accession>A0ABQ3G6L0</accession>
<dbReference type="InterPro" id="IPR027417">
    <property type="entry name" value="P-loop_NTPase"/>
</dbReference>
<dbReference type="Proteomes" id="UP000626210">
    <property type="component" value="Unassembled WGS sequence"/>
</dbReference>
<dbReference type="SUPFAM" id="SSF52540">
    <property type="entry name" value="P-loop containing nucleoside triphosphate hydrolases"/>
    <property type="match status" value="1"/>
</dbReference>
<reference evidence="2" key="1">
    <citation type="journal article" date="2019" name="Int. J. Syst. Evol. Microbiol.">
        <title>The Global Catalogue of Microorganisms (GCM) 10K type strain sequencing project: providing services to taxonomists for standard genome sequencing and annotation.</title>
        <authorList>
            <consortium name="The Broad Institute Genomics Platform"/>
            <consortium name="The Broad Institute Genome Sequencing Center for Infectious Disease"/>
            <person name="Wu L."/>
            <person name="Ma J."/>
        </authorList>
    </citation>
    <scope>NUCLEOTIDE SEQUENCE [LARGE SCALE GENOMIC DNA]</scope>
    <source>
        <strain evidence="2">KCTC 23314</strain>
    </source>
</reference>
<dbReference type="Gene3D" id="3.40.50.300">
    <property type="entry name" value="P-loop containing nucleotide triphosphate hydrolases"/>
    <property type="match status" value="1"/>
</dbReference>
<evidence type="ECO:0000313" key="2">
    <source>
        <dbReference type="Proteomes" id="UP000626210"/>
    </source>
</evidence>
<evidence type="ECO:0000313" key="1">
    <source>
        <dbReference type="EMBL" id="GHC93585.1"/>
    </source>
</evidence>
<organism evidence="1 2">
    <name type="scientific">Pseudorhodoferax aquiterrae</name>
    <dbReference type="NCBI Taxonomy" id="747304"/>
    <lineage>
        <taxon>Bacteria</taxon>
        <taxon>Pseudomonadati</taxon>
        <taxon>Pseudomonadota</taxon>
        <taxon>Betaproteobacteria</taxon>
        <taxon>Burkholderiales</taxon>
        <taxon>Comamonadaceae</taxon>
    </lineage>
</organism>
<dbReference type="RefSeq" id="WP_189689106.1">
    <property type="nucleotide sequence ID" value="NZ_BMYK01000017.1"/>
</dbReference>
<comment type="caution">
    <text evidence="1">The sequence shown here is derived from an EMBL/GenBank/DDBJ whole genome shotgun (WGS) entry which is preliminary data.</text>
</comment>